<gene>
    <name evidence="3" type="ORF">FH972_025669</name>
</gene>
<dbReference type="PANTHER" id="PTHR42041">
    <property type="entry name" value="DNA ENDONUCLEASE ACTIVATOR CTP1 C-TERMINAL DOMAIN-CONTAINING PROTEIN"/>
    <property type="match status" value="1"/>
</dbReference>
<accession>A0A5N6L1N5</accession>
<evidence type="ECO:0000256" key="1">
    <source>
        <dbReference type="SAM" id="Coils"/>
    </source>
</evidence>
<keyword evidence="1" id="KW-0175">Coiled coil</keyword>
<organism evidence="3 4">
    <name type="scientific">Carpinus fangiana</name>
    <dbReference type="NCBI Taxonomy" id="176857"/>
    <lineage>
        <taxon>Eukaryota</taxon>
        <taxon>Viridiplantae</taxon>
        <taxon>Streptophyta</taxon>
        <taxon>Embryophyta</taxon>
        <taxon>Tracheophyta</taxon>
        <taxon>Spermatophyta</taxon>
        <taxon>Magnoliopsida</taxon>
        <taxon>eudicotyledons</taxon>
        <taxon>Gunneridae</taxon>
        <taxon>Pentapetalae</taxon>
        <taxon>rosids</taxon>
        <taxon>fabids</taxon>
        <taxon>Fagales</taxon>
        <taxon>Betulaceae</taxon>
        <taxon>Carpinus</taxon>
    </lineage>
</organism>
<comment type="caution">
    <text evidence="3">The sequence shown here is derived from an EMBL/GenBank/DDBJ whole genome shotgun (WGS) entry which is preliminary data.</text>
</comment>
<proteinExistence type="predicted"/>
<evidence type="ECO:0000313" key="3">
    <source>
        <dbReference type="EMBL" id="KAB8556633.1"/>
    </source>
</evidence>
<sequence length="613" mass="67479">MSSLAASPLVAAECKHAMESPSFRRPAASNITTPMPLGSLPPDRVQNTPRFGQTSVPQSPSLPIIGSSPPKHVRQNSDVQGMVARFNSLDIKDHAELRKRDEAALRRAQMGREEAETELRRIREEARRLEKEQAESKDQLRKVMKRNDVLMVGHNLVPVDPALLTPTAGGATPRQRDSPTCTEPEELKAARNQLRVNQADLASEKQKVERKDQDVFQAQYEIVGVQEKLAQALAHVKIVEEERDALKTNLKEEEVARIAAQGQIALPPSLDELDEFATPKKMTRALPATHNASKMRRDLEDMRVQLEFETRKRIIAQEQVDFMKMECQFGCCSCRVAESRGSHYIYDTTFAHEAATVKTTASTSMHMDIDEQPDNGTLELNLPQAIHIQEKPRSPETRPTLSNDAMQDSVPSAAVPFALHAEPSSQTPVGKAPSVPAHIELLSCGNRVDSPLSTTGKVQSETSAGRGTPVAKEALAVRATTDIGMSRDLEEERSEPQTPGVAVRTITHTTTIPLVDESTPGYSAFFAPGSTLTREEALERIRERRGRARSVTGTPKRSASVGIQFFPDFYQGLLQYLQRGIYGPGHSSSQPVNPNELSDEVSEGLTMVDPGDT</sequence>
<feature type="region of interest" description="Disordered" evidence="2">
    <location>
        <begin position="163"/>
        <end position="182"/>
    </location>
</feature>
<reference evidence="3 4" key="1">
    <citation type="submission" date="2019-06" db="EMBL/GenBank/DDBJ databases">
        <title>A chromosomal-level reference genome of Carpinus fangiana (Coryloideae, Betulaceae).</title>
        <authorList>
            <person name="Yang X."/>
            <person name="Wang Z."/>
            <person name="Zhang L."/>
            <person name="Hao G."/>
            <person name="Liu J."/>
            <person name="Yang Y."/>
        </authorList>
    </citation>
    <scope>NUCLEOTIDE SEQUENCE [LARGE SCALE GENOMIC DNA]</scope>
    <source>
        <strain evidence="3">Cfa_2016G</strain>
        <tissue evidence="3">Leaf</tissue>
    </source>
</reference>
<feature type="region of interest" description="Disordered" evidence="2">
    <location>
        <begin position="387"/>
        <end position="407"/>
    </location>
</feature>
<feature type="compositionally biased region" description="Polar residues" evidence="2">
    <location>
        <begin position="45"/>
        <end position="56"/>
    </location>
</feature>
<feature type="region of interest" description="Disordered" evidence="2">
    <location>
        <begin position="21"/>
        <end position="75"/>
    </location>
</feature>
<keyword evidence="4" id="KW-1185">Reference proteome</keyword>
<feature type="region of interest" description="Disordered" evidence="2">
    <location>
        <begin position="585"/>
        <end position="613"/>
    </location>
</feature>
<name>A0A5N6L1N5_9ROSI</name>
<dbReference type="EMBL" id="VIBQ01000062">
    <property type="protein sequence ID" value="KAB8556633.1"/>
    <property type="molecule type" value="Genomic_DNA"/>
</dbReference>
<dbReference type="OrthoDB" id="4495335at2759"/>
<evidence type="ECO:0000313" key="4">
    <source>
        <dbReference type="Proteomes" id="UP000327013"/>
    </source>
</evidence>
<feature type="coiled-coil region" evidence="1">
    <location>
        <begin position="187"/>
        <end position="256"/>
    </location>
</feature>
<feature type="compositionally biased region" description="Low complexity" evidence="2">
    <location>
        <begin position="57"/>
        <end position="70"/>
    </location>
</feature>
<feature type="compositionally biased region" description="Polar residues" evidence="2">
    <location>
        <begin position="586"/>
        <end position="596"/>
    </location>
</feature>
<dbReference type="AlphaFoldDB" id="A0A5N6L1N5"/>
<feature type="coiled-coil region" evidence="1">
    <location>
        <begin position="98"/>
        <end position="146"/>
    </location>
</feature>
<evidence type="ECO:0000256" key="2">
    <source>
        <dbReference type="SAM" id="MobiDB-lite"/>
    </source>
</evidence>
<feature type="compositionally biased region" description="Polar residues" evidence="2">
    <location>
        <begin position="397"/>
        <end position="407"/>
    </location>
</feature>
<dbReference type="PANTHER" id="PTHR42041:SF1">
    <property type="entry name" value="DNA ENDONUCLEASE ACTIVATOR CTP1 C-TERMINAL DOMAIN-CONTAINING PROTEIN"/>
    <property type="match status" value="1"/>
</dbReference>
<dbReference type="Proteomes" id="UP000327013">
    <property type="component" value="Unassembled WGS sequence"/>
</dbReference>
<protein>
    <submittedName>
        <fullName evidence="3">Uncharacterized protein</fullName>
    </submittedName>
</protein>